<dbReference type="GO" id="GO:0030154">
    <property type="term" value="P:cell differentiation"/>
    <property type="evidence" value="ECO:0000318"/>
    <property type="project" value="GO_Central"/>
</dbReference>
<keyword evidence="2 3" id="KW-0539">Nucleus</keyword>
<reference evidence="6" key="2">
    <citation type="journal article" date="2008" name="Genome Biol.">
        <title>Improved genome assembly and evidence-based global gene model set for the chordate Ciona intestinalis: new insight into intron and operon populations.</title>
        <authorList>
            <person name="Satou Y."/>
            <person name="Mineta K."/>
            <person name="Ogasawara M."/>
            <person name="Sasakura Y."/>
            <person name="Shoguchi E."/>
            <person name="Ueno K."/>
            <person name="Yamada L."/>
            <person name="Matsumoto J."/>
            <person name="Wasserscheid J."/>
            <person name="Dewar K."/>
            <person name="Wiley G.B."/>
            <person name="Macmil S.L."/>
            <person name="Roe B.A."/>
            <person name="Zeller R.W."/>
            <person name="Hastings K.E."/>
            <person name="Lemaire P."/>
            <person name="Lindquist E."/>
            <person name="Endo T."/>
            <person name="Hotta K."/>
            <person name="Inaba K."/>
        </authorList>
    </citation>
    <scope>NUCLEOTIDE SEQUENCE [LARGE SCALE GENOMIC DNA]</scope>
    <source>
        <strain evidence="6">wild type</strain>
    </source>
</reference>
<feature type="compositionally biased region" description="Polar residues" evidence="4">
    <location>
        <begin position="193"/>
        <end position="202"/>
    </location>
</feature>
<evidence type="ECO:0000256" key="3">
    <source>
        <dbReference type="PROSITE-ProRule" id="PRU00089"/>
    </source>
</evidence>
<dbReference type="AlphaFoldDB" id="F6Z3N0"/>
<feature type="region of interest" description="Disordered" evidence="4">
    <location>
        <begin position="1001"/>
        <end position="1039"/>
    </location>
</feature>
<dbReference type="GO" id="GO:0009653">
    <property type="term" value="P:anatomical structure morphogenesis"/>
    <property type="evidence" value="ECO:0000318"/>
    <property type="project" value="GO_Central"/>
</dbReference>
<feature type="compositionally biased region" description="Polar residues" evidence="4">
    <location>
        <begin position="1001"/>
        <end position="1012"/>
    </location>
</feature>
<evidence type="ECO:0000256" key="2">
    <source>
        <dbReference type="ARBA" id="ARBA00023242"/>
    </source>
</evidence>
<comment type="subcellular location">
    <subcellularLocation>
        <location evidence="3">Nucleus</location>
    </subcellularLocation>
</comment>
<dbReference type="Gene3D" id="3.30.160.60">
    <property type="entry name" value="Classic Zinc Finger"/>
    <property type="match status" value="1"/>
</dbReference>
<dbReference type="InterPro" id="IPR036388">
    <property type="entry name" value="WH-like_DNA-bd_sf"/>
</dbReference>
<evidence type="ECO:0000256" key="1">
    <source>
        <dbReference type="ARBA" id="ARBA00023125"/>
    </source>
</evidence>
<accession>F6Z3N0</accession>
<feature type="compositionally biased region" description="Polar residues" evidence="4">
    <location>
        <begin position="77"/>
        <end position="98"/>
    </location>
</feature>
<dbReference type="InterPro" id="IPR030456">
    <property type="entry name" value="TF_fork_head_CS_2"/>
</dbReference>
<evidence type="ECO:0000313" key="6">
    <source>
        <dbReference type="Ensembl" id="ENSCINP00000018999.3"/>
    </source>
</evidence>
<reference evidence="6" key="4">
    <citation type="submission" date="2025-09" db="UniProtKB">
        <authorList>
            <consortium name="Ensembl"/>
        </authorList>
    </citation>
    <scope>IDENTIFICATION</scope>
</reference>
<dbReference type="STRING" id="7719.ENSCINP00000018999"/>
<dbReference type="PANTHER" id="PTHR11829">
    <property type="entry name" value="FORKHEAD BOX PROTEIN"/>
    <property type="match status" value="1"/>
</dbReference>
<dbReference type="InterPro" id="IPR013087">
    <property type="entry name" value="Znf_C2H2_type"/>
</dbReference>
<feature type="region of interest" description="Disordered" evidence="4">
    <location>
        <begin position="859"/>
        <end position="883"/>
    </location>
</feature>
<dbReference type="InterPro" id="IPR001766">
    <property type="entry name" value="Fork_head_dom"/>
</dbReference>
<dbReference type="SUPFAM" id="SSF46785">
    <property type="entry name" value="Winged helix' DNA-binding domain"/>
    <property type="match status" value="1"/>
</dbReference>
<feature type="region of interest" description="Disordered" evidence="4">
    <location>
        <begin position="759"/>
        <end position="804"/>
    </location>
</feature>
<dbReference type="InterPro" id="IPR047519">
    <property type="entry name" value="FH_FOXQ2-like"/>
</dbReference>
<evidence type="ECO:0000259" key="5">
    <source>
        <dbReference type="PROSITE" id="PS50039"/>
    </source>
</evidence>
<dbReference type="FunFam" id="1.10.10.10:FF:001085">
    <property type="entry name" value="transcription factor protein isoform X1"/>
    <property type="match status" value="1"/>
</dbReference>
<feature type="region of interest" description="Disordered" evidence="4">
    <location>
        <begin position="191"/>
        <end position="214"/>
    </location>
</feature>
<feature type="compositionally biased region" description="Low complexity" evidence="4">
    <location>
        <begin position="22"/>
        <end position="38"/>
    </location>
</feature>
<feature type="region of interest" description="Disordered" evidence="4">
    <location>
        <begin position="1"/>
        <end position="133"/>
    </location>
</feature>
<dbReference type="Ensembl" id="ENSCINT00000018999.3">
    <property type="protein sequence ID" value="ENSCINP00000018999.3"/>
    <property type="gene ID" value="ENSCING00000009349.3"/>
</dbReference>
<dbReference type="GO" id="GO:0000981">
    <property type="term" value="F:DNA-binding transcription factor activity, RNA polymerase II-specific"/>
    <property type="evidence" value="ECO:0000318"/>
    <property type="project" value="GO_Central"/>
</dbReference>
<dbReference type="PROSITE" id="PS00658">
    <property type="entry name" value="FORK_HEAD_2"/>
    <property type="match status" value="1"/>
</dbReference>
<feature type="compositionally biased region" description="Polar residues" evidence="4">
    <location>
        <begin position="12"/>
        <end position="21"/>
    </location>
</feature>
<dbReference type="PRINTS" id="PR00053">
    <property type="entry name" value="FORKHEAD"/>
</dbReference>
<dbReference type="Gene3D" id="1.10.10.10">
    <property type="entry name" value="Winged helix-like DNA-binding domain superfamily/Winged helix DNA-binding domain"/>
    <property type="match status" value="1"/>
</dbReference>
<dbReference type="SMART" id="SM00339">
    <property type="entry name" value="FH"/>
    <property type="match status" value="1"/>
</dbReference>
<keyword evidence="7" id="KW-1185">Reference proteome</keyword>
<dbReference type="InterPro" id="IPR036390">
    <property type="entry name" value="WH_DNA-bd_sf"/>
</dbReference>
<feature type="region of interest" description="Disordered" evidence="4">
    <location>
        <begin position="375"/>
        <end position="413"/>
    </location>
</feature>
<protein>
    <recommendedName>
        <fullName evidence="5">Fork-head domain-containing protein</fullName>
    </recommendedName>
</protein>
<keyword evidence="1 3" id="KW-0238">DNA-binding</keyword>
<dbReference type="SMART" id="SM00355">
    <property type="entry name" value="ZnF_C2H2"/>
    <property type="match status" value="4"/>
</dbReference>
<dbReference type="Proteomes" id="UP000008144">
    <property type="component" value="Chromosome 5"/>
</dbReference>
<feature type="compositionally biased region" description="Basic and acidic residues" evidence="4">
    <location>
        <begin position="1017"/>
        <end position="1028"/>
    </location>
</feature>
<dbReference type="Pfam" id="PF00250">
    <property type="entry name" value="Forkhead"/>
    <property type="match status" value="1"/>
</dbReference>
<feature type="region of interest" description="Disordered" evidence="4">
    <location>
        <begin position="324"/>
        <end position="357"/>
    </location>
</feature>
<reference evidence="7" key="1">
    <citation type="journal article" date="2002" name="Science">
        <title>The draft genome of Ciona intestinalis: insights into chordate and vertebrate origins.</title>
        <authorList>
            <person name="Dehal P."/>
            <person name="Satou Y."/>
            <person name="Campbell R.K."/>
            <person name="Chapman J."/>
            <person name="Degnan B."/>
            <person name="De Tomaso A."/>
            <person name="Davidson B."/>
            <person name="Di Gregorio A."/>
            <person name="Gelpke M."/>
            <person name="Goodstein D.M."/>
            <person name="Harafuji N."/>
            <person name="Hastings K.E."/>
            <person name="Ho I."/>
            <person name="Hotta K."/>
            <person name="Huang W."/>
            <person name="Kawashima T."/>
            <person name="Lemaire P."/>
            <person name="Martinez D."/>
            <person name="Meinertzhagen I.A."/>
            <person name="Necula S."/>
            <person name="Nonaka M."/>
            <person name="Putnam N."/>
            <person name="Rash S."/>
            <person name="Saiga H."/>
            <person name="Satake M."/>
            <person name="Terry A."/>
            <person name="Yamada L."/>
            <person name="Wang H.G."/>
            <person name="Awazu S."/>
            <person name="Azumi K."/>
            <person name="Boore J."/>
            <person name="Branno M."/>
            <person name="Chin-Bow S."/>
            <person name="DeSantis R."/>
            <person name="Doyle S."/>
            <person name="Francino P."/>
            <person name="Keys D.N."/>
            <person name="Haga S."/>
            <person name="Hayashi H."/>
            <person name="Hino K."/>
            <person name="Imai K.S."/>
            <person name="Inaba K."/>
            <person name="Kano S."/>
            <person name="Kobayashi K."/>
            <person name="Kobayashi M."/>
            <person name="Lee B.I."/>
            <person name="Makabe K.W."/>
            <person name="Manohar C."/>
            <person name="Matassi G."/>
            <person name="Medina M."/>
            <person name="Mochizuki Y."/>
            <person name="Mount S."/>
            <person name="Morishita T."/>
            <person name="Miura S."/>
            <person name="Nakayama A."/>
            <person name="Nishizaka S."/>
            <person name="Nomoto H."/>
            <person name="Ohta F."/>
            <person name="Oishi K."/>
            <person name="Rigoutsos I."/>
            <person name="Sano M."/>
            <person name="Sasaki A."/>
            <person name="Sasakura Y."/>
            <person name="Shoguchi E."/>
            <person name="Shin-i T."/>
            <person name="Spagnuolo A."/>
            <person name="Stainier D."/>
            <person name="Suzuki M.M."/>
            <person name="Tassy O."/>
            <person name="Takatori N."/>
            <person name="Tokuoka M."/>
            <person name="Yagi K."/>
            <person name="Yoshizaki F."/>
            <person name="Wada S."/>
            <person name="Zhang C."/>
            <person name="Hyatt P.D."/>
            <person name="Larimer F."/>
            <person name="Detter C."/>
            <person name="Doggett N."/>
            <person name="Glavina T."/>
            <person name="Hawkins T."/>
            <person name="Richardson P."/>
            <person name="Lucas S."/>
            <person name="Kohara Y."/>
            <person name="Levine M."/>
            <person name="Satoh N."/>
            <person name="Rokhsar D.S."/>
        </authorList>
    </citation>
    <scope>NUCLEOTIDE SEQUENCE [LARGE SCALE GENOMIC DNA]</scope>
</reference>
<reference evidence="6" key="3">
    <citation type="submission" date="2025-08" db="UniProtKB">
        <authorList>
            <consortium name="Ensembl"/>
        </authorList>
    </citation>
    <scope>IDENTIFICATION</scope>
</reference>
<feature type="domain" description="Fork-head" evidence="5">
    <location>
        <begin position="214"/>
        <end position="310"/>
    </location>
</feature>
<feature type="compositionally biased region" description="Polar residues" evidence="4">
    <location>
        <begin position="873"/>
        <end position="882"/>
    </location>
</feature>
<evidence type="ECO:0000313" key="7">
    <source>
        <dbReference type="Proteomes" id="UP000008144"/>
    </source>
</evidence>
<sequence length="1039" mass="113301">MIDIHETLAISHHQSPKTLGASSTSPGSVGSPSSIYSSERPEETCQVTRSPEPFVRVRPRSNGSETGPPLYEATVQHGRSSSSEGLISREQTASSPGKETTKAEISGTNYNHGNMDSAVHGTPSSYSSPTEEMNGVNNPLMLPTMVPSTNSIMSSSMLPIMAVPEQNSRFAEKQPKQPVIRHERFNGRGIIGTSGSAARLTSTPPPEERSQYKRPPHTYPALIASAILDSPGHLITLRGIYDYIMNHFPYYKYCHDKSAWQNSIRHNLSLNQCFVKVPRYENAAKSNYWTMTREGFEEFGNENSFKRRRRRGAALAPISAYKAKKYQNEGKNGGKTKQAHNESNKHATPAPSEATTVAQQEGVYTLPFPPQLMALNPGAWGTPDNNTGYHPTEDGKGRKRAGSPGDKDGLKHPRMMVLKQGDGPSLDSSMINKAAWKREGAIPGLLPTTSQQWINAAQRSLMASTGMMMPSLQPSVSGENGYSKASGFEDAYNEAPILLDNIEIGSEVTIRYDTSEIPIHHFRCRFCPYTYVSNGSLLLEQHARLIHQVELTNAKAKAVAAAALAKSQEDRMAAVTASKPKDTADRMMTLQNMVSGMSPRSVMAAAQSGAQSILAAAQASGNSAAQFPYSGRFASGLLDESMIRSLAEQVNNQQQHADATAEHQNGMDAYAYQRQQALNTIQQAASGASAVTPSLPQEQLRLFYQQLAMQNPFLANSANSAFAAAAANFPRQMPSPDMEQASQLKNLWQYQQKILELSQMKSGQREGSKSPEKRPSSQPENRSQPSATSPCRSPASNPDVDAESKKNIHAWKQCGRCDFTAKGVHGLDLHYRKAHASSEAVTSSSASYGSDVMPCGRSAPNLELSTTSSSATEKVSPNSYEMSFRDQQCDSPLTSSAYPTPPLSNSPSYIKKNFTPLDLSGAEKNLVDKNTSSTQTSPAASDVKSRTCRHCDVIFGDEMMHALHMSCHDKTDPFKCTICSQKCHEKYYFNVHLLRGLHQTNNGGQSESSQEVATEVVNREVTEGDARRSRSNSACSDAR</sequence>
<evidence type="ECO:0000256" key="4">
    <source>
        <dbReference type="SAM" id="MobiDB-lite"/>
    </source>
</evidence>
<dbReference type="PROSITE" id="PS50039">
    <property type="entry name" value="FORK_HEAD_3"/>
    <property type="match status" value="1"/>
</dbReference>
<feature type="DNA-binding region" description="Fork-head" evidence="3">
    <location>
        <begin position="214"/>
        <end position="310"/>
    </location>
</feature>
<dbReference type="HOGENOM" id="CLU_296290_0_0_1"/>
<name>F6Z3N0_CIOIN</name>
<dbReference type="GO" id="GO:0005634">
    <property type="term" value="C:nucleus"/>
    <property type="evidence" value="ECO:0007669"/>
    <property type="project" value="UniProtKB-SubCell"/>
</dbReference>
<feature type="compositionally biased region" description="Basic and acidic residues" evidence="4">
    <location>
        <begin position="763"/>
        <end position="775"/>
    </location>
</feature>
<dbReference type="GeneTree" id="ENSGT00940000162800"/>
<feature type="compositionally biased region" description="Polar residues" evidence="4">
    <location>
        <begin position="122"/>
        <end position="133"/>
    </location>
</feature>
<dbReference type="InParanoid" id="F6Z3N0"/>
<organism evidence="6 7">
    <name type="scientific">Ciona intestinalis</name>
    <name type="common">Transparent sea squirt</name>
    <name type="synonym">Ascidia intestinalis</name>
    <dbReference type="NCBI Taxonomy" id="7719"/>
    <lineage>
        <taxon>Eukaryota</taxon>
        <taxon>Metazoa</taxon>
        <taxon>Chordata</taxon>
        <taxon>Tunicata</taxon>
        <taxon>Ascidiacea</taxon>
        <taxon>Phlebobranchia</taxon>
        <taxon>Cionidae</taxon>
        <taxon>Ciona</taxon>
    </lineage>
</organism>
<dbReference type="CDD" id="cd20035">
    <property type="entry name" value="FH_FOXQ2-like"/>
    <property type="match status" value="1"/>
</dbReference>
<dbReference type="InterPro" id="IPR050211">
    <property type="entry name" value="FOX_domain-containing"/>
</dbReference>
<feature type="compositionally biased region" description="Polar residues" evidence="4">
    <location>
        <begin position="776"/>
        <end position="796"/>
    </location>
</feature>
<dbReference type="OMA" id="CGRSAPN"/>
<dbReference type="EMBL" id="EAAA01002139">
    <property type="status" value="NOT_ANNOTATED_CDS"/>
    <property type="molecule type" value="Genomic_DNA"/>
</dbReference>
<dbReference type="PROSITE" id="PS00028">
    <property type="entry name" value="ZINC_FINGER_C2H2_1"/>
    <property type="match status" value="2"/>
</dbReference>
<dbReference type="PANTHER" id="PTHR11829:SF402">
    <property type="entry name" value="FORK HEAD DOMAIN-CONTAINING PROTEIN FD3-RELATED"/>
    <property type="match status" value="1"/>
</dbReference>
<proteinExistence type="predicted"/>
<dbReference type="GO" id="GO:0000978">
    <property type="term" value="F:RNA polymerase II cis-regulatory region sequence-specific DNA binding"/>
    <property type="evidence" value="ECO:0000318"/>
    <property type="project" value="GO_Central"/>
</dbReference>
<dbReference type="GO" id="GO:0006357">
    <property type="term" value="P:regulation of transcription by RNA polymerase II"/>
    <property type="evidence" value="ECO:0000318"/>
    <property type="project" value="GO_Central"/>
</dbReference>